<name>A0ABR9U8S5_9CYAN</name>
<accession>A0ABR9U8S5</accession>
<dbReference type="Proteomes" id="UP000640725">
    <property type="component" value="Unassembled WGS sequence"/>
</dbReference>
<evidence type="ECO:0000313" key="2">
    <source>
        <dbReference type="Proteomes" id="UP000640725"/>
    </source>
</evidence>
<gene>
    <name evidence="1" type="ORF">IQ236_03300</name>
</gene>
<keyword evidence="2" id="KW-1185">Reference proteome</keyword>
<protein>
    <recommendedName>
        <fullName evidence="3">Restriction endonuclease</fullName>
    </recommendedName>
</protein>
<evidence type="ECO:0008006" key="3">
    <source>
        <dbReference type="Google" id="ProtNLM"/>
    </source>
</evidence>
<comment type="caution">
    <text evidence="1">The sequence shown here is derived from an EMBL/GenBank/DDBJ whole genome shotgun (WGS) entry which is preliminary data.</text>
</comment>
<dbReference type="RefSeq" id="WP_193867940.1">
    <property type="nucleotide sequence ID" value="NZ_JADEWU010000004.1"/>
</dbReference>
<reference evidence="1 2" key="1">
    <citation type="submission" date="2020-10" db="EMBL/GenBank/DDBJ databases">
        <authorList>
            <person name="Castelo-Branco R."/>
            <person name="Eusebio N."/>
            <person name="Adriana R."/>
            <person name="Vieira A."/>
            <person name="Brugerolle De Fraissinette N."/>
            <person name="Rezende De Castro R."/>
            <person name="Schneider M.P."/>
            <person name="Vasconcelos V."/>
            <person name="Leao P.N."/>
        </authorList>
    </citation>
    <scope>NUCLEOTIDE SEQUENCE [LARGE SCALE GENOMIC DNA]</scope>
    <source>
        <strain evidence="1 2">LEGE 06226</strain>
    </source>
</reference>
<organism evidence="1 2">
    <name type="scientific">Planktothrix mougeotii LEGE 06226</name>
    <dbReference type="NCBI Taxonomy" id="1828728"/>
    <lineage>
        <taxon>Bacteria</taxon>
        <taxon>Bacillati</taxon>
        <taxon>Cyanobacteriota</taxon>
        <taxon>Cyanophyceae</taxon>
        <taxon>Oscillatoriophycideae</taxon>
        <taxon>Oscillatoriales</taxon>
        <taxon>Microcoleaceae</taxon>
        <taxon>Planktothrix</taxon>
    </lineage>
</organism>
<dbReference type="EMBL" id="JADEWU010000004">
    <property type="protein sequence ID" value="MBE9142246.1"/>
    <property type="molecule type" value="Genomic_DNA"/>
</dbReference>
<sequence length="252" mass="29669">MVNSLEQKTYELWVDEDGSYDFFPSTNASARALLGDDAKLVKKFEADTWELAQKKRYDYLKWGQYHPYKQSDQEGVCITDSKGRQTKLQINKIFSKKEASEITQISFKEMSFLEKNKIVVPDRDFKNNKSYSLPQILQLQAYVLISKDKNVIVNVKPNIIKKVLTFYSNNFKDFSLYQTFPYSIGSNVKTLERDLSDKDELLEQIKQFDFVHKTVYQIYIYPSLLNIIEALHKNIQLKYDMDFDEFKHILVA</sequence>
<evidence type="ECO:0000313" key="1">
    <source>
        <dbReference type="EMBL" id="MBE9142246.1"/>
    </source>
</evidence>
<proteinExistence type="predicted"/>